<reference evidence="9" key="1">
    <citation type="submission" date="2023-01" db="EMBL/GenBank/DDBJ databases">
        <title>Whole genome sequence of Paucibacter sp. S2-9 isolated from pond sediment.</title>
        <authorList>
            <person name="Jung J.Y."/>
        </authorList>
    </citation>
    <scope>NUCLEOTIDE SEQUENCE</scope>
    <source>
        <strain evidence="9">S2-9</strain>
    </source>
</reference>
<comment type="similarity">
    <text evidence="2 7">Belongs to the DedA family.</text>
</comment>
<comment type="subcellular location">
    <subcellularLocation>
        <location evidence="1 7">Cell membrane</location>
        <topology evidence="1 7">Multi-pass membrane protein</topology>
    </subcellularLocation>
</comment>
<feature type="transmembrane region" description="Helical" evidence="7">
    <location>
        <begin position="58"/>
        <end position="77"/>
    </location>
</feature>
<evidence type="ECO:0000259" key="8">
    <source>
        <dbReference type="Pfam" id="PF09335"/>
    </source>
</evidence>
<gene>
    <name evidence="9" type="ORF">PFX98_03360</name>
</gene>
<keyword evidence="6 7" id="KW-0472">Membrane</keyword>
<keyword evidence="3 7" id="KW-1003">Cell membrane</keyword>
<feature type="transmembrane region" description="Helical" evidence="7">
    <location>
        <begin position="18"/>
        <end position="38"/>
    </location>
</feature>
<dbReference type="AlphaFoldDB" id="A0AA95NGP5"/>
<name>A0AA95NGP5_9BURK</name>
<keyword evidence="4 7" id="KW-0812">Transmembrane</keyword>
<evidence type="ECO:0000313" key="10">
    <source>
        <dbReference type="Proteomes" id="UP001177769"/>
    </source>
</evidence>
<dbReference type="KEGG" id="pais:PFX98_03360"/>
<dbReference type="GO" id="GO:0005886">
    <property type="term" value="C:plasma membrane"/>
    <property type="evidence" value="ECO:0007669"/>
    <property type="project" value="UniProtKB-SubCell"/>
</dbReference>
<feature type="transmembrane region" description="Helical" evidence="7">
    <location>
        <begin position="142"/>
        <end position="164"/>
    </location>
</feature>
<protein>
    <submittedName>
        <fullName evidence="9">DedA family protein</fullName>
    </submittedName>
</protein>
<dbReference type="RefSeq" id="WP_285233763.1">
    <property type="nucleotide sequence ID" value="NZ_CP116346.1"/>
</dbReference>
<dbReference type="EMBL" id="CP116346">
    <property type="protein sequence ID" value="WIT12662.1"/>
    <property type="molecule type" value="Genomic_DNA"/>
</dbReference>
<evidence type="ECO:0000256" key="2">
    <source>
        <dbReference type="ARBA" id="ARBA00010792"/>
    </source>
</evidence>
<accession>A0AA95NGP5</accession>
<dbReference type="InterPro" id="IPR032816">
    <property type="entry name" value="VTT_dom"/>
</dbReference>
<dbReference type="Proteomes" id="UP001177769">
    <property type="component" value="Chromosome"/>
</dbReference>
<feature type="transmembrane region" description="Helical" evidence="7">
    <location>
        <begin position="176"/>
        <end position="195"/>
    </location>
</feature>
<evidence type="ECO:0000256" key="6">
    <source>
        <dbReference type="ARBA" id="ARBA00023136"/>
    </source>
</evidence>
<keyword evidence="5 7" id="KW-1133">Transmembrane helix</keyword>
<organism evidence="9 10">
    <name type="scientific">Paucibacter sediminis</name>
    <dbReference type="NCBI Taxonomy" id="3019553"/>
    <lineage>
        <taxon>Bacteria</taxon>
        <taxon>Pseudomonadati</taxon>
        <taxon>Pseudomonadota</taxon>
        <taxon>Betaproteobacteria</taxon>
        <taxon>Burkholderiales</taxon>
        <taxon>Sphaerotilaceae</taxon>
        <taxon>Roseateles</taxon>
    </lineage>
</organism>
<feature type="domain" description="VTT" evidence="8">
    <location>
        <begin position="38"/>
        <end position="162"/>
    </location>
</feature>
<dbReference type="Pfam" id="PF09335">
    <property type="entry name" value="VTT_dom"/>
    <property type="match status" value="1"/>
</dbReference>
<proteinExistence type="inferred from homology"/>
<keyword evidence="10" id="KW-1185">Reference proteome</keyword>
<evidence type="ECO:0000256" key="7">
    <source>
        <dbReference type="RuleBase" id="RU367016"/>
    </source>
</evidence>
<evidence type="ECO:0000256" key="5">
    <source>
        <dbReference type="ARBA" id="ARBA00022989"/>
    </source>
</evidence>
<evidence type="ECO:0000256" key="4">
    <source>
        <dbReference type="ARBA" id="ARBA00022692"/>
    </source>
</evidence>
<evidence type="ECO:0000313" key="9">
    <source>
        <dbReference type="EMBL" id="WIT12662.1"/>
    </source>
</evidence>
<dbReference type="PANTHER" id="PTHR30353">
    <property type="entry name" value="INNER MEMBRANE PROTEIN DEDA-RELATED"/>
    <property type="match status" value="1"/>
</dbReference>
<dbReference type="InterPro" id="IPR032818">
    <property type="entry name" value="DedA-like"/>
</dbReference>
<evidence type="ECO:0000256" key="1">
    <source>
        <dbReference type="ARBA" id="ARBA00004651"/>
    </source>
</evidence>
<dbReference type="PANTHER" id="PTHR30353:SF0">
    <property type="entry name" value="TRANSMEMBRANE PROTEIN"/>
    <property type="match status" value="1"/>
</dbReference>
<evidence type="ECO:0000256" key="3">
    <source>
        <dbReference type="ARBA" id="ARBA00022475"/>
    </source>
</evidence>
<sequence>MDLTALLTEWIARYDQGVYLLLFALVFCEIGVAPLFFLPGDPLLFLCGALCAQGALRAALLVPLLALAAWGGSLLAYRLGLRLGRHLESHAYRWLNRALLARGQRFFARWGGPSLLVSPYVAVLRTFAPLAAGVARMPARPFATAALAGCVAWSGGLIAAGYWLGRVPLVHEHLGGLVVLGLVLGLGGLALRLLFK</sequence>